<evidence type="ECO:0000313" key="1">
    <source>
        <dbReference type="EMBL" id="GGC47849.1"/>
    </source>
</evidence>
<protein>
    <recommendedName>
        <fullName evidence="3">Avirulence D protein (AvrD)</fullName>
    </recommendedName>
</protein>
<dbReference type="Pfam" id="PF05655">
    <property type="entry name" value="AvrD"/>
    <property type="match status" value="1"/>
</dbReference>
<sequence length="317" mass="36168">MNTTYQDATDFLGSDSNRYFTNGYRHFHWQVSSFRCDADQLSGTLTIRYDGPPRPDGPPHLGSIEYTAIASMLTEYTLVYLFKLDAEQVSLSMLQQVRMKLRKSVALEAQACLPFRCKLGNPEWTFRASNGILSPITIWLGDVEMALVADHPDSRWGRFDPAAVWPLNRPTMYNHGYKLRRNTIADVQCDTSTRTCSAYISRQDYYGGDRQGLFSARPAIIPTDVLSVTGQLMQILLYTLENTTREDCTNIWLRTMSIRYDRAVWKDCYRASIRFLDVNTVPMGGGLWRVVELESQLGTISGKFTIAHRLKPQNICE</sequence>
<reference evidence="2" key="1">
    <citation type="journal article" date="2019" name="Int. J. Syst. Evol. Microbiol.">
        <title>The Global Catalogue of Microorganisms (GCM) 10K type strain sequencing project: providing services to taxonomists for standard genome sequencing and annotation.</title>
        <authorList>
            <consortium name="The Broad Institute Genomics Platform"/>
            <consortium name="The Broad Institute Genome Sequencing Center for Infectious Disease"/>
            <person name="Wu L."/>
            <person name="Ma J."/>
        </authorList>
    </citation>
    <scope>NUCLEOTIDE SEQUENCE [LARGE SCALE GENOMIC DNA]</scope>
    <source>
        <strain evidence="2">CGMCC 1.15342</strain>
    </source>
</reference>
<dbReference type="InterPro" id="IPR008799">
    <property type="entry name" value="Pseudomon_AvrD"/>
</dbReference>
<name>A0ABQ1MWA2_9SPHI</name>
<keyword evidence="2" id="KW-1185">Reference proteome</keyword>
<dbReference type="EMBL" id="BMIK01000028">
    <property type="protein sequence ID" value="GGC47849.1"/>
    <property type="molecule type" value="Genomic_DNA"/>
</dbReference>
<accession>A0ABQ1MWA2</accession>
<gene>
    <name evidence="1" type="primary">mmyD</name>
    <name evidence="1" type="ORF">GCM10011386_44990</name>
</gene>
<organism evidence="1 2">
    <name type="scientific">Parapedobacter defluvii</name>
    <dbReference type="NCBI Taxonomy" id="2045106"/>
    <lineage>
        <taxon>Bacteria</taxon>
        <taxon>Pseudomonadati</taxon>
        <taxon>Bacteroidota</taxon>
        <taxon>Sphingobacteriia</taxon>
        <taxon>Sphingobacteriales</taxon>
        <taxon>Sphingobacteriaceae</taxon>
        <taxon>Parapedobacter</taxon>
    </lineage>
</organism>
<dbReference type="RefSeq" id="WP_188753730.1">
    <property type="nucleotide sequence ID" value="NZ_BMIK01000028.1"/>
</dbReference>
<evidence type="ECO:0008006" key="3">
    <source>
        <dbReference type="Google" id="ProtNLM"/>
    </source>
</evidence>
<proteinExistence type="predicted"/>
<dbReference type="Proteomes" id="UP000597338">
    <property type="component" value="Unassembled WGS sequence"/>
</dbReference>
<comment type="caution">
    <text evidence="1">The sequence shown here is derived from an EMBL/GenBank/DDBJ whole genome shotgun (WGS) entry which is preliminary data.</text>
</comment>
<evidence type="ECO:0000313" key="2">
    <source>
        <dbReference type="Proteomes" id="UP000597338"/>
    </source>
</evidence>